<dbReference type="AlphaFoldDB" id="A0A382CMU3"/>
<proteinExistence type="predicted"/>
<sequence length="57" mass="6170">MFPVSPVNKIAIENICMKVLTLARPETGILICPFARNSLSPDIKISLVNMIIAAITS</sequence>
<protein>
    <submittedName>
        <fullName evidence="1">Uncharacterized protein</fullName>
    </submittedName>
</protein>
<dbReference type="EMBL" id="UINC01035253">
    <property type="protein sequence ID" value="SVB27375.1"/>
    <property type="molecule type" value="Genomic_DNA"/>
</dbReference>
<name>A0A382CMU3_9ZZZZ</name>
<gene>
    <name evidence="1" type="ORF">METZ01_LOCUS180229</name>
</gene>
<organism evidence="1">
    <name type="scientific">marine metagenome</name>
    <dbReference type="NCBI Taxonomy" id="408172"/>
    <lineage>
        <taxon>unclassified sequences</taxon>
        <taxon>metagenomes</taxon>
        <taxon>ecological metagenomes</taxon>
    </lineage>
</organism>
<reference evidence="1" key="1">
    <citation type="submission" date="2018-05" db="EMBL/GenBank/DDBJ databases">
        <authorList>
            <person name="Lanie J.A."/>
            <person name="Ng W.-L."/>
            <person name="Kazmierczak K.M."/>
            <person name="Andrzejewski T.M."/>
            <person name="Davidsen T.M."/>
            <person name="Wayne K.J."/>
            <person name="Tettelin H."/>
            <person name="Glass J.I."/>
            <person name="Rusch D."/>
            <person name="Podicherti R."/>
            <person name="Tsui H.-C.T."/>
            <person name="Winkler M.E."/>
        </authorList>
    </citation>
    <scope>NUCLEOTIDE SEQUENCE</scope>
</reference>
<evidence type="ECO:0000313" key="1">
    <source>
        <dbReference type="EMBL" id="SVB27375.1"/>
    </source>
</evidence>
<accession>A0A382CMU3</accession>